<evidence type="ECO:0000256" key="9">
    <source>
        <dbReference type="ARBA" id="ARBA00033102"/>
    </source>
</evidence>
<dbReference type="Gene3D" id="3.90.1170.20">
    <property type="entry name" value="Quinolinate phosphoribosyl transferase, N-terminal domain"/>
    <property type="match status" value="1"/>
</dbReference>
<sequence>MIQETALNNLIRSALAEDIGNGDHSTMACIPPTAKGKARLKIKEQGILAGMEVAEAIFRQLDMFTVFTPYKKDGDPMQPGETAFEVEAAVHTLLMGERLVLNCMQRMSGIATLTKQYVDKLKGYHTRLLDTRKTTPNFRLLEKEAVRIGGGVNHRMGLYDMVMLKDNHIDFAGGITAAVNKTIAYLQEKKLNLQIEVETRSLDDVKEVLAVGGIHRIMLDNFSPEQIPAALDLIQGRYETEASGGISLANVDAYAKTGVDFVSVGAVIHHAVSLDLSLKAVE</sequence>
<dbReference type="PIRSF" id="PIRSF006250">
    <property type="entry name" value="NadC_ModD"/>
    <property type="match status" value="1"/>
</dbReference>
<dbReference type="RefSeq" id="WP_089906673.1">
    <property type="nucleotide sequence ID" value="NZ_FOBB01000001.1"/>
</dbReference>
<organism evidence="16 17">
    <name type="scientific">Chitinophaga rupis</name>
    <dbReference type="NCBI Taxonomy" id="573321"/>
    <lineage>
        <taxon>Bacteria</taxon>
        <taxon>Pseudomonadati</taxon>
        <taxon>Bacteroidota</taxon>
        <taxon>Chitinophagia</taxon>
        <taxon>Chitinophagales</taxon>
        <taxon>Chitinophagaceae</taxon>
        <taxon>Chitinophaga</taxon>
    </lineage>
</organism>
<comment type="pathway">
    <text evidence="2">Cofactor biosynthesis; NAD(+) biosynthesis; nicotinate D-ribonucleotide from quinolinate: step 1/1.</text>
</comment>
<dbReference type="UniPathway" id="UPA00253">
    <property type="reaction ID" value="UER00331"/>
</dbReference>
<dbReference type="Proteomes" id="UP000198984">
    <property type="component" value="Unassembled WGS sequence"/>
</dbReference>
<evidence type="ECO:0000256" key="3">
    <source>
        <dbReference type="ARBA" id="ARBA00009400"/>
    </source>
</evidence>
<feature type="binding site" evidence="13">
    <location>
        <begin position="264"/>
        <end position="266"/>
    </location>
    <ligand>
        <name>substrate</name>
    </ligand>
</feature>
<protein>
    <recommendedName>
        <fullName evidence="11">Probable nicotinate-nucleotide pyrophosphorylase [carboxylating]</fullName>
        <ecNumber evidence="5">2.4.2.19</ecNumber>
    </recommendedName>
    <alternativeName>
        <fullName evidence="9">Quinolinate phosphoribosyltransferase [decarboxylating]</fullName>
    </alternativeName>
</protein>
<dbReference type="NCBIfam" id="TIGR00078">
    <property type="entry name" value="nadC"/>
    <property type="match status" value="1"/>
</dbReference>
<dbReference type="Gene3D" id="3.20.20.70">
    <property type="entry name" value="Aldolase class I"/>
    <property type="match status" value="1"/>
</dbReference>
<proteinExistence type="inferred from homology"/>
<evidence type="ECO:0000256" key="12">
    <source>
        <dbReference type="PIRNR" id="PIRNR006250"/>
    </source>
</evidence>
<dbReference type="InterPro" id="IPR036068">
    <property type="entry name" value="Nicotinate_pribotase-like_C"/>
</dbReference>
<comment type="subunit">
    <text evidence="4">Hexamer formed by 3 homodimers.</text>
</comment>
<feature type="binding site" evidence="13">
    <location>
        <position position="98"/>
    </location>
    <ligand>
        <name>substrate</name>
    </ligand>
</feature>
<dbReference type="GO" id="GO:0009435">
    <property type="term" value="P:NAD+ biosynthetic process"/>
    <property type="evidence" value="ECO:0007669"/>
    <property type="project" value="UniProtKB-UniPathway"/>
</dbReference>
<keyword evidence="17" id="KW-1185">Reference proteome</keyword>
<dbReference type="SUPFAM" id="SSF54675">
    <property type="entry name" value="Nicotinate/Quinolinate PRTase N-terminal domain-like"/>
    <property type="match status" value="1"/>
</dbReference>
<comment type="similarity">
    <text evidence="3 12">Belongs to the NadC/ModD family.</text>
</comment>
<dbReference type="InterPro" id="IPR027277">
    <property type="entry name" value="NadC/ModD"/>
</dbReference>
<evidence type="ECO:0000256" key="2">
    <source>
        <dbReference type="ARBA" id="ARBA00004893"/>
    </source>
</evidence>
<dbReference type="AlphaFoldDB" id="A0A1H7ISL6"/>
<dbReference type="FunFam" id="3.90.1170.20:FF:000001">
    <property type="entry name" value="Nicotinate-nucleotide diphosphorylase (Carboxylating)"/>
    <property type="match status" value="1"/>
</dbReference>
<feature type="domain" description="Quinolinate phosphoribosyl transferase C-terminal" evidence="14">
    <location>
        <begin position="110"/>
        <end position="279"/>
    </location>
</feature>
<dbReference type="InterPro" id="IPR002638">
    <property type="entry name" value="Quinolinate_PRibosylTrfase_C"/>
</dbReference>
<dbReference type="GO" id="GO:0004514">
    <property type="term" value="F:nicotinate-nucleotide diphosphorylase (carboxylating) activity"/>
    <property type="evidence" value="ECO:0007669"/>
    <property type="project" value="UniProtKB-EC"/>
</dbReference>
<keyword evidence="6" id="KW-0662">Pyridine nucleotide biosynthesis</keyword>
<feature type="domain" description="Quinolinate phosphoribosyl transferase N-terminal" evidence="15">
    <location>
        <begin position="23"/>
        <end position="108"/>
    </location>
</feature>
<dbReference type="InterPro" id="IPR004393">
    <property type="entry name" value="NadC"/>
</dbReference>
<dbReference type="InterPro" id="IPR013785">
    <property type="entry name" value="Aldolase_TIM"/>
</dbReference>
<feature type="binding site" evidence="13">
    <location>
        <position position="165"/>
    </location>
    <ligand>
        <name>substrate</name>
    </ligand>
</feature>
<dbReference type="EC" id="2.4.2.19" evidence="5"/>
<feature type="binding site" evidence="13">
    <location>
        <position position="220"/>
    </location>
    <ligand>
        <name>substrate</name>
    </ligand>
</feature>
<evidence type="ECO:0000256" key="7">
    <source>
        <dbReference type="ARBA" id="ARBA00022676"/>
    </source>
</evidence>
<dbReference type="Pfam" id="PF01729">
    <property type="entry name" value="QRPTase_C"/>
    <property type="match status" value="1"/>
</dbReference>
<comment type="catalytic activity">
    <reaction evidence="10">
        <text>nicotinate beta-D-ribonucleotide + CO2 + diphosphate = quinolinate + 5-phospho-alpha-D-ribose 1-diphosphate + 2 H(+)</text>
        <dbReference type="Rhea" id="RHEA:12733"/>
        <dbReference type="ChEBI" id="CHEBI:15378"/>
        <dbReference type="ChEBI" id="CHEBI:16526"/>
        <dbReference type="ChEBI" id="CHEBI:29959"/>
        <dbReference type="ChEBI" id="CHEBI:33019"/>
        <dbReference type="ChEBI" id="CHEBI:57502"/>
        <dbReference type="ChEBI" id="CHEBI:58017"/>
        <dbReference type="EC" id="2.4.2.19"/>
    </reaction>
</comment>
<accession>A0A1H7ISL6</accession>
<evidence type="ECO:0000256" key="4">
    <source>
        <dbReference type="ARBA" id="ARBA00011218"/>
    </source>
</evidence>
<dbReference type="InterPro" id="IPR037128">
    <property type="entry name" value="Quinolinate_PRibosylTase_N_sf"/>
</dbReference>
<evidence type="ECO:0000256" key="11">
    <source>
        <dbReference type="ARBA" id="ARBA00069173"/>
    </source>
</evidence>
<dbReference type="EMBL" id="FOBB01000001">
    <property type="protein sequence ID" value="SEK64610.1"/>
    <property type="molecule type" value="Genomic_DNA"/>
</dbReference>
<feature type="binding site" evidence="13">
    <location>
        <begin position="131"/>
        <end position="133"/>
    </location>
    <ligand>
        <name>substrate</name>
    </ligand>
</feature>
<dbReference type="STRING" id="573321.SAMN04488505_101621"/>
<dbReference type="FunFam" id="3.20.20.70:FF:000030">
    <property type="entry name" value="Nicotinate-nucleotide pyrophosphorylase, carboxylating"/>
    <property type="match status" value="1"/>
</dbReference>
<feature type="binding site" evidence="13">
    <location>
        <position position="155"/>
    </location>
    <ligand>
        <name>substrate</name>
    </ligand>
</feature>
<keyword evidence="7 12" id="KW-0328">Glycosyltransferase</keyword>
<name>A0A1H7ISL6_9BACT</name>
<feature type="binding site" evidence="13">
    <location>
        <position position="198"/>
    </location>
    <ligand>
        <name>substrate</name>
    </ligand>
</feature>
<evidence type="ECO:0000256" key="10">
    <source>
        <dbReference type="ARBA" id="ARBA00047445"/>
    </source>
</evidence>
<evidence type="ECO:0000313" key="16">
    <source>
        <dbReference type="EMBL" id="SEK64610.1"/>
    </source>
</evidence>
<keyword evidence="8 12" id="KW-0808">Transferase</keyword>
<evidence type="ECO:0000259" key="14">
    <source>
        <dbReference type="Pfam" id="PF01729"/>
    </source>
</evidence>
<dbReference type="CDD" id="cd01572">
    <property type="entry name" value="QPRTase"/>
    <property type="match status" value="1"/>
</dbReference>
<dbReference type="Pfam" id="PF02749">
    <property type="entry name" value="QRPTase_N"/>
    <property type="match status" value="1"/>
</dbReference>
<dbReference type="PANTHER" id="PTHR32179">
    <property type="entry name" value="NICOTINATE-NUCLEOTIDE PYROPHOSPHORYLASE [CARBOXYLATING]"/>
    <property type="match status" value="1"/>
</dbReference>
<dbReference type="GO" id="GO:0034213">
    <property type="term" value="P:quinolinate catabolic process"/>
    <property type="evidence" value="ECO:0007669"/>
    <property type="project" value="TreeGrafter"/>
</dbReference>
<dbReference type="GO" id="GO:0005737">
    <property type="term" value="C:cytoplasm"/>
    <property type="evidence" value="ECO:0007669"/>
    <property type="project" value="TreeGrafter"/>
</dbReference>
<dbReference type="SUPFAM" id="SSF51690">
    <property type="entry name" value="Nicotinate/Quinolinate PRTase C-terminal domain-like"/>
    <property type="match status" value="1"/>
</dbReference>
<gene>
    <name evidence="16" type="ORF">SAMN04488505_101621</name>
</gene>
<dbReference type="PANTHER" id="PTHR32179:SF3">
    <property type="entry name" value="NICOTINATE-NUCLEOTIDE PYROPHOSPHORYLASE [CARBOXYLATING]"/>
    <property type="match status" value="1"/>
</dbReference>
<dbReference type="OrthoDB" id="9782546at2"/>
<comment type="function">
    <text evidence="1">Involved in the catabolism of quinolinic acid (QA).</text>
</comment>
<evidence type="ECO:0000256" key="8">
    <source>
        <dbReference type="ARBA" id="ARBA00022679"/>
    </source>
</evidence>
<evidence type="ECO:0000313" key="17">
    <source>
        <dbReference type="Proteomes" id="UP000198984"/>
    </source>
</evidence>
<evidence type="ECO:0000256" key="6">
    <source>
        <dbReference type="ARBA" id="ARBA00022642"/>
    </source>
</evidence>
<evidence type="ECO:0000259" key="15">
    <source>
        <dbReference type="Pfam" id="PF02749"/>
    </source>
</evidence>
<dbReference type="InterPro" id="IPR022412">
    <property type="entry name" value="Quinolinate_PRibosylTrfase_N"/>
</dbReference>
<evidence type="ECO:0000256" key="13">
    <source>
        <dbReference type="PIRSR" id="PIRSR006250-1"/>
    </source>
</evidence>
<evidence type="ECO:0000256" key="5">
    <source>
        <dbReference type="ARBA" id="ARBA00011944"/>
    </source>
</evidence>
<feature type="binding site" evidence="13">
    <location>
        <begin position="243"/>
        <end position="245"/>
    </location>
    <ligand>
        <name>substrate</name>
    </ligand>
</feature>
<reference evidence="16 17" key="1">
    <citation type="submission" date="2016-10" db="EMBL/GenBank/DDBJ databases">
        <authorList>
            <person name="de Groot N.N."/>
        </authorList>
    </citation>
    <scope>NUCLEOTIDE SEQUENCE [LARGE SCALE GENOMIC DNA]</scope>
    <source>
        <strain evidence="16 17">DSM 21039</strain>
    </source>
</reference>
<evidence type="ECO:0000256" key="1">
    <source>
        <dbReference type="ARBA" id="ARBA00003237"/>
    </source>
</evidence>